<sequence length="374" mass="40896">MDPPISLPKRKRPPFNPPRPRNGAGITKPSTTSTRSKSKPKPKPNSTARTTTQKSASSSSTIHRRSPSTAHNNDNDDDTRASSTSSRTPSPSGPNSSPRVTPSSDYESPGSRSRSPSDEPDYILAEITEPAPLDPREELESSDPLIKPKLLTTLLHRHFQNDKTKITKDAVRALAKYVDIFVREALARASYERAEGQSGKSASRDTRGGARARVDNYLEIEDLERLAPHEGRGKNEIDPLHTIQFVNISKKPSLTQRRLNYNELRQGCPRFDVGLEGGVSPATAGTPSVDNLKQPCDTFKAFHASHQHPHSCMEQRSPLVSQAAGYLYLSSTGATGSNGCDSNLHLTPGLETRKATRFIPPAYPVLGTSPFLFE</sequence>
<dbReference type="OrthoDB" id="2500381at2759"/>
<comment type="subcellular location">
    <subcellularLocation>
        <location evidence="1">Nucleus</location>
    </subcellularLocation>
</comment>
<reference evidence="9" key="1">
    <citation type="submission" date="2008-07" db="EMBL/GenBank/DDBJ databases">
        <title>Annotation of Ajellomyces capsulatus strain H88.</title>
        <authorList>
            <person name="Champion M."/>
            <person name="Cuomo C."/>
            <person name="Ma L.-J."/>
            <person name="Henn M.R."/>
            <person name="Sil A."/>
            <person name="Goldman B."/>
            <person name="Young S.K."/>
            <person name="Kodira C.D."/>
            <person name="Zeng Q."/>
            <person name="Koehrsen M."/>
            <person name="Alvarado L."/>
            <person name="Berlin A."/>
            <person name="Borenstein D."/>
            <person name="Chen Z."/>
            <person name="Engels R."/>
            <person name="Freedman E."/>
            <person name="Gellesch M."/>
            <person name="Goldberg J."/>
            <person name="Griggs A."/>
            <person name="Gujja S."/>
            <person name="Heiman D."/>
            <person name="Hepburn T."/>
            <person name="Howarth C."/>
            <person name="Jen D."/>
            <person name="Larson L."/>
            <person name="Lewis B."/>
            <person name="Mehta T."/>
            <person name="Park D."/>
            <person name="Pearson M."/>
            <person name="Roberts A."/>
            <person name="Saif S."/>
            <person name="Shea T."/>
            <person name="Shenoy N."/>
            <person name="Sisk P."/>
            <person name="Stolte C."/>
            <person name="Sykes S."/>
            <person name="Walk T."/>
            <person name="White J."/>
            <person name="Yandava C."/>
            <person name="Klein B."/>
            <person name="McEwen J.G."/>
            <person name="Puccia R."/>
            <person name="Goldman G.H."/>
            <person name="Felipe M.S."/>
            <person name="Nino-Vega G."/>
            <person name="San-Blas G."/>
            <person name="Taylor J."/>
            <person name="Mendoza L."/>
            <person name="Galagan J."/>
            <person name="Nusbaum C."/>
            <person name="Birren B."/>
        </authorList>
    </citation>
    <scope>NUCLEOTIDE SEQUENCE [LARGE SCALE GENOMIC DNA]</scope>
    <source>
        <strain evidence="9">H88</strain>
    </source>
</reference>
<dbReference type="GO" id="GO:0071821">
    <property type="term" value="C:FANCM-MHF complex"/>
    <property type="evidence" value="ECO:0007669"/>
    <property type="project" value="TreeGrafter"/>
</dbReference>
<keyword evidence="5" id="KW-0234">DNA repair</keyword>
<proteinExistence type="inferred from homology"/>
<evidence type="ECO:0000256" key="3">
    <source>
        <dbReference type="ARBA" id="ARBA00022763"/>
    </source>
</evidence>
<feature type="compositionally biased region" description="Low complexity" evidence="7">
    <location>
        <begin position="44"/>
        <end position="61"/>
    </location>
</feature>
<dbReference type="GO" id="GO:0051382">
    <property type="term" value="P:kinetochore assembly"/>
    <property type="evidence" value="ECO:0007669"/>
    <property type="project" value="InterPro"/>
</dbReference>
<dbReference type="Proteomes" id="UP000008142">
    <property type="component" value="Unassembled WGS sequence"/>
</dbReference>
<organism evidence="9">
    <name type="scientific">Ajellomyces capsulatus (strain H88)</name>
    <name type="common">Darling's disease fungus</name>
    <name type="synonym">Histoplasma capsulatum</name>
    <dbReference type="NCBI Taxonomy" id="544711"/>
    <lineage>
        <taxon>Eukaryota</taxon>
        <taxon>Fungi</taxon>
        <taxon>Dikarya</taxon>
        <taxon>Ascomycota</taxon>
        <taxon>Pezizomycotina</taxon>
        <taxon>Eurotiomycetes</taxon>
        <taxon>Eurotiomycetidae</taxon>
        <taxon>Onygenales</taxon>
        <taxon>Ajellomycetaceae</taxon>
        <taxon>Histoplasma</taxon>
    </lineage>
</organism>
<evidence type="ECO:0000256" key="2">
    <source>
        <dbReference type="ARBA" id="ARBA00009359"/>
    </source>
</evidence>
<evidence type="ECO:0000313" key="9">
    <source>
        <dbReference type="Proteomes" id="UP000008142"/>
    </source>
</evidence>
<gene>
    <name evidence="8" type="ORF">HCEG_03325</name>
</gene>
<dbReference type="VEuPathDB" id="FungiDB:I7I53_02600"/>
<dbReference type="HOGENOM" id="CLU_789802_0_0_1"/>
<feature type="region of interest" description="Disordered" evidence="7">
    <location>
        <begin position="1"/>
        <end position="121"/>
    </location>
</feature>
<keyword evidence="6" id="KW-0539">Nucleus</keyword>
<name>F0UFF0_AJEC8</name>
<evidence type="ECO:0000256" key="4">
    <source>
        <dbReference type="ARBA" id="ARBA00023125"/>
    </source>
</evidence>
<keyword evidence="3" id="KW-0227">DNA damage</keyword>
<evidence type="ECO:0000256" key="1">
    <source>
        <dbReference type="ARBA" id="ARBA00004123"/>
    </source>
</evidence>
<evidence type="ECO:0000256" key="6">
    <source>
        <dbReference type="ARBA" id="ARBA00023242"/>
    </source>
</evidence>
<dbReference type="Gene3D" id="1.10.20.10">
    <property type="entry name" value="Histone, subunit A"/>
    <property type="match status" value="1"/>
</dbReference>
<dbReference type="GO" id="GO:0000712">
    <property type="term" value="P:resolution of meiotic recombination intermediates"/>
    <property type="evidence" value="ECO:0007669"/>
    <property type="project" value="TreeGrafter"/>
</dbReference>
<accession>F0UFF0</accession>
<feature type="compositionally biased region" description="Polar residues" evidence="7">
    <location>
        <begin position="100"/>
        <end position="114"/>
    </location>
</feature>
<dbReference type="AlphaFoldDB" id="F0UFF0"/>
<dbReference type="GO" id="GO:0006281">
    <property type="term" value="P:DNA repair"/>
    <property type="evidence" value="ECO:0007669"/>
    <property type="project" value="UniProtKB-KW"/>
</dbReference>
<dbReference type="Pfam" id="PF09415">
    <property type="entry name" value="CENP-X"/>
    <property type="match status" value="1"/>
</dbReference>
<evidence type="ECO:0000313" key="8">
    <source>
        <dbReference type="EMBL" id="EGC44110.1"/>
    </source>
</evidence>
<dbReference type="PANTHER" id="PTHR28680:SF1">
    <property type="entry name" value="CENTROMERE PROTEIN X"/>
    <property type="match status" value="1"/>
</dbReference>
<dbReference type="PANTHER" id="PTHR28680">
    <property type="entry name" value="CENTROMERE PROTEIN X"/>
    <property type="match status" value="1"/>
</dbReference>
<dbReference type="GO" id="GO:0046982">
    <property type="term" value="F:protein heterodimerization activity"/>
    <property type="evidence" value="ECO:0007669"/>
    <property type="project" value="InterPro"/>
</dbReference>
<dbReference type="EMBL" id="DS990638">
    <property type="protein sequence ID" value="EGC44110.1"/>
    <property type="molecule type" value="Genomic_DNA"/>
</dbReference>
<feature type="compositionally biased region" description="Low complexity" evidence="7">
    <location>
        <begin position="81"/>
        <end position="99"/>
    </location>
</feature>
<evidence type="ECO:0000256" key="5">
    <source>
        <dbReference type="ARBA" id="ARBA00023204"/>
    </source>
</evidence>
<evidence type="ECO:0000256" key="7">
    <source>
        <dbReference type="SAM" id="MobiDB-lite"/>
    </source>
</evidence>
<dbReference type="GO" id="GO:0031297">
    <property type="term" value="P:replication fork processing"/>
    <property type="evidence" value="ECO:0007669"/>
    <property type="project" value="TreeGrafter"/>
</dbReference>
<dbReference type="InterPro" id="IPR009072">
    <property type="entry name" value="Histone-fold"/>
</dbReference>
<dbReference type="CDD" id="cd22921">
    <property type="entry name" value="HFD_CENP-X"/>
    <property type="match status" value="1"/>
</dbReference>
<keyword evidence="4" id="KW-0238">DNA-binding</keyword>
<dbReference type="GO" id="GO:0003677">
    <property type="term" value="F:DNA binding"/>
    <property type="evidence" value="ECO:0007669"/>
    <property type="project" value="UniProtKB-KW"/>
</dbReference>
<comment type="similarity">
    <text evidence="2">Belongs to the CENP-X/MHF2 family.</text>
</comment>
<protein>
    <submittedName>
        <fullName evidence="8">Uncharacterized protein</fullName>
    </submittedName>
</protein>
<dbReference type="InterPro" id="IPR018552">
    <property type="entry name" value="CENP-X"/>
</dbReference>